<evidence type="ECO:0000256" key="5">
    <source>
        <dbReference type="ARBA" id="ARBA00022525"/>
    </source>
</evidence>
<evidence type="ECO:0000256" key="10">
    <source>
        <dbReference type="SAM" id="MobiDB-lite"/>
    </source>
</evidence>
<dbReference type="SUPFAM" id="SSF54403">
    <property type="entry name" value="Cystatin/monellin"/>
    <property type="match status" value="1"/>
</dbReference>
<dbReference type="GO" id="GO:0005576">
    <property type="term" value="C:extracellular region"/>
    <property type="evidence" value="ECO:0007669"/>
    <property type="project" value="UniProtKB-SubCell"/>
</dbReference>
<dbReference type="GO" id="GO:0046849">
    <property type="term" value="P:bone remodeling"/>
    <property type="evidence" value="ECO:0007669"/>
    <property type="project" value="InterPro"/>
</dbReference>
<evidence type="ECO:0000256" key="1">
    <source>
        <dbReference type="ARBA" id="ARBA00002371"/>
    </source>
</evidence>
<dbReference type="PANTHER" id="PTHR15444:SF4">
    <property type="entry name" value="SECRETED PHOSPHOPROTEIN 24"/>
    <property type="match status" value="1"/>
</dbReference>
<keyword evidence="6" id="KW-0597">Phosphoprotein</keyword>
<dbReference type="Bgee" id="ENSNBRG00000007138">
    <property type="expression patterns" value="Expressed in liver and 2 other cell types or tissues"/>
</dbReference>
<keyword evidence="13" id="KW-1185">Reference proteome</keyword>
<keyword evidence="8" id="KW-1015">Disulfide bond</keyword>
<reference evidence="12" key="1">
    <citation type="submission" date="2025-08" db="UniProtKB">
        <authorList>
            <consortium name="Ensembl"/>
        </authorList>
    </citation>
    <scope>IDENTIFICATION</scope>
</reference>
<evidence type="ECO:0000256" key="7">
    <source>
        <dbReference type="ARBA" id="ARBA00022729"/>
    </source>
</evidence>
<feature type="region of interest" description="Disordered" evidence="10">
    <location>
        <begin position="114"/>
        <end position="140"/>
    </location>
</feature>
<reference evidence="12" key="2">
    <citation type="submission" date="2025-09" db="UniProtKB">
        <authorList>
            <consortium name="Ensembl"/>
        </authorList>
    </citation>
    <scope>IDENTIFICATION</scope>
</reference>
<evidence type="ECO:0000313" key="12">
    <source>
        <dbReference type="Ensembl" id="ENSNBRP00000009165.1"/>
    </source>
</evidence>
<feature type="compositionally biased region" description="Low complexity" evidence="10">
    <location>
        <begin position="120"/>
        <end position="130"/>
    </location>
</feature>
<dbReference type="STRING" id="32507.ENSNBRP00000009165"/>
<evidence type="ECO:0000313" key="13">
    <source>
        <dbReference type="Proteomes" id="UP000261580"/>
    </source>
</evidence>
<comment type="subcellular location">
    <subcellularLocation>
        <location evidence="2">Secreted</location>
    </subcellularLocation>
</comment>
<feature type="transmembrane region" description="Helical" evidence="11">
    <location>
        <begin position="184"/>
        <end position="203"/>
    </location>
</feature>
<keyword evidence="11" id="KW-0812">Transmembrane</keyword>
<organism evidence="12 13">
    <name type="scientific">Neolamprologus brichardi</name>
    <name type="common">Fairy cichlid</name>
    <name type="synonym">Lamprologus brichardi</name>
    <dbReference type="NCBI Taxonomy" id="32507"/>
    <lineage>
        <taxon>Eukaryota</taxon>
        <taxon>Metazoa</taxon>
        <taxon>Chordata</taxon>
        <taxon>Craniata</taxon>
        <taxon>Vertebrata</taxon>
        <taxon>Euteleostomi</taxon>
        <taxon>Actinopterygii</taxon>
        <taxon>Neopterygii</taxon>
        <taxon>Teleostei</taxon>
        <taxon>Neoteleostei</taxon>
        <taxon>Acanthomorphata</taxon>
        <taxon>Ovalentaria</taxon>
        <taxon>Cichlomorphae</taxon>
        <taxon>Cichliformes</taxon>
        <taxon>Cichlidae</taxon>
        <taxon>African cichlids</taxon>
        <taxon>Pseudocrenilabrinae</taxon>
        <taxon>Lamprologini</taxon>
        <taxon>Neolamprologus</taxon>
    </lineage>
</organism>
<dbReference type="PANTHER" id="PTHR15444">
    <property type="entry name" value="SECRETED PHOSPHOPROTEIN 24"/>
    <property type="match status" value="1"/>
</dbReference>
<dbReference type="InterPro" id="IPR010892">
    <property type="entry name" value="Spp-24"/>
</dbReference>
<proteinExistence type="inferred from homology"/>
<dbReference type="GeneTree" id="ENSGT00390000009001"/>
<sequence length="260" mass="29182">LKWCVLKGCIPLHNSELQSAADSALGAALAEVNSVYAASHLYRVTTGSVSKVIPTGLDTVDLLMVFRIKETQCAKTSQDNPQACAFRPGFFVPSFTCSTRVRMMARSPQVVSLRCGHDGSSSSSSSSSSESSEEVSQESEWHKLKSQTVVALYAQRMNTQALFPQVFLRRRQQFNAPFANRGKHIFFCLFLTVIFILKLFRMLSANKWTNNLKTFGSPSYSCTFSPAWWLPVQPVGRRPTQRRHFQQLCSVKVQLSMTFF</sequence>
<dbReference type="Proteomes" id="UP000261580">
    <property type="component" value="Unassembled WGS sequence"/>
</dbReference>
<evidence type="ECO:0000256" key="6">
    <source>
        <dbReference type="ARBA" id="ARBA00022553"/>
    </source>
</evidence>
<keyword evidence="11" id="KW-0472">Membrane</keyword>
<keyword evidence="7" id="KW-0732">Signal</keyword>
<dbReference type="AlphaFoldDB" id="A0A3Q4GIP9"/>
<comment type="similarity">
    <text evidence="3">Belongs to the SPP2 family.</text>
</comment>
<evidence type="ECO:0000256" key="4">
    <source>
        <dbReference type="ARBA" id="ARBA00020365"/>
    </source>
</evidence>
<dbReference type="Pfam" id="PF07448">
    <property type="entry name" value="Spp-24"/>
    <property type="match status" value="1"/>
</dbReference>
<evidence type="ECO:0000256" key="2">
    <source>
        <dbReference type="ARBA" id="ARBA00004613"/>
    </source>
</evidence>
<accession>A0A3Q4GIP9</accession>
<evidence type="ECO:0000256" key="3">
    <source>
        <dbReference type="ARBA" id="ARBA00008576"/>
    </source>
</evidence>
<evidence type="ECO:0000256" key="8">
    <source>
        <dbReference type="ARBA" id="ARBA00023157"/>
    </source>
</evidence>
<dbReference type="InterPro" id="IPR046350">
    <property type="entry name" value="Cystatin_sf"/>
</dbReference>
<comment type="function">
    <text evidence="1">Could coordinate an aspect of bone turnover.</text>
</comment>
<dbReference type="Gene3D" id="3.10.450.10">
    <property type="match status" value="1"/>
</dbReference>
<protein>
    <recommendedName>
        <fullName evidence="4">Secreted phosphoprotein 24</fullName>
    </recommendedName>
    <alternativeName>
        <fullName evidence="9">Secreted phosphoprotein 2</fullName>
    </alternativeName>
</protein>
<evidence type="ECO:0000256" key="9">
    <source>
        <dbReference type="ARBA" id="ARBA00029627"/>
    </source>
</evidence>
<keyword evidence="11" id="KW-1133">Transmembrane helix</keyword>
<keyword evidence="5" id="KW-0964">Secreted</keyword>
<name>A0A3Q4GIP9_NEOBR</name>
<evidence type="ECO:0000256" key="11">
    <source>
        <dbReference type="SAM" id="Phobius"/>
    </source>
</evidence>
<dbReference type="Ensembl" id="ENSNBRT00000009427.1">
    <property type="protein sequence ID" value="ENSNBRP00000009165.1"/>
    <property type="gene ID" value="ENSNBRG00000007138.1"/>
</dbReference>